<evidence type="ECO:0000313" key="1">
    <source>
        <dbReference type="EMBL" id="MDU0340130.1"/>
    </source>
</evidence>
<dbReference type="Proteomes" id="UP001254257">
    <property type="component" value="Unassembled WGS sequence"/>
</dbReference>
<accession>A0ABU3S5S0</accession>
<reference evidence="1 2" key="1">
    <citation type="submission" date="2023-09" db="EMBL/GenBank/DDBJ databases">
        <title>Whole genome shotgun sequencing (WGS) of Bosea sp. ZW T0_25, isolated from stored onions (Allium cepa).</title>
        <authorList>
            <person name="Stoll D.A."/>
            <person name="Huch M."/>
        </authorList>
    </citation>
    <scope>NUCLEOTIDE SEQUENCE [LARGE SCALE GENOMIC DNA]</scope>
    <source>
        <strain evidence="1 2">ZW T0_25</strain>
    </source>
</reference>
<proteinExistence type="predicted"/>
<protein>
    <submittedName>
        <fullName evidence="1">Uncharacterized protein</fullName>
    </submittedName>
</protein>
<gene>
    <name evidence="1" type="ORF">RKE40_09575</name>
</gene>
<dbReference type="EMBL" id="JAWDID010000011">
    <property type="protein sequence ID" value="MDU0340130.1"/>
    <property type="molecule type" value="Genomic_DNA"/>
</dbReference>
<evidence type="ECO:0000313" key="2">
    <source>
        <dbReference type="Proteomes" id="UP001254257"/>
    </source>
</evidence>
<sequence length="87" mass="9295">MAIFRWVSLAISLGLTGYAMWGPLSDYVGAVLAQGSPRASSPEHSANVRNCDVLAGNPEDPERVLAVPNATNLIGRLLYWAMGVKPL</sequence>
<dbReference type="RefSeq" id="WP_316018004.1">
    <property type="nucleotide sequence ID" value="NZ_JAWDID010000011.1"/>
</dbReference>
<keyword evidence="2" id="KW-1185">Reference proteome</keyword>
<comment type="caution">
    <text evidence="1">The sequence shown here is derived from an EMBL/GenBank/DDBJ whole genome shotgun (WGS) entry which is preliminary data.</text>
</comment>
<organism evidence="1 2">
    <name type="scientific">Bosea rubneri</name>
    <dbReference type="NCBI Taxonomy" id="3075434"/>
    <lineage>
        <taxon>Bacteria</taxon>
        <taxon>Pseudomonadati</taxon>
        <taxon>Pseudomonadota</taxon>
        <taxon>Alphaproteobacteria</taxon>
        <taxon>Hyphomicrobiales</taxon>
        <taxon>Boseaceae</taxon>
        <taxon>Bosea</taxon>
    </lineage>
</organism>
<name>A0ABU3S5S0_9HYPH</name>